<feature type="chain" id="PRO_5036754358" description="Right-handed parallel beta-helix repeat-containing protein" evidence="1">
    <location>
        <begin position="21"/>
        <end position="498"/>
    </location>
</feature>
<feature type="signal peptide" evidence="1">
    <location>
        <begin position="1"/>
        <end position="20"/>
    </location>
</feature>
<accession>A0A948RUK3</accession>
<comment type="caution">
    <text evidence="2">The sequence shown here is derived from an EMBL/GenBank/DDBJ whole genome shotgun (WGS) entry which is preliminary data.</text>
</comment>
<proteinExistence type="predicted"/>
<name>A0A948RUK3_UNCEI</name>
<reference evidence="2" key="1">
    <citation type="submission" date="2021-05" db="EMBL/GenBank/DDBJ databases">
        <title>Energy efficiency and biological interactions define the core microbiome of deep oligotrophic groundwater.</title>
        <authorList>
            <person name="Mehrshad M."/>
            <person name="Lopez-Fernandez M."/>
            <person name="Bell E."/>
            <person name="Bernier-Latmani R."/>
            <person name="Bertilsson S."/>
            <person name="Dopson M."/>
        </authorList>
    </citation>
    <scope>NUCLEOTIDE SEQUENCE</scope>
    <source>
        <strain evidence="2">Modern_marine.mb.64</strain>
    </source>
</reference>
<dbReference type="Gene3D" id="2.60.40.10">
    <property type="entry name" value="Immunoglobulins"/>
    <property type="match status" value="1"/>
</dbReference>
<evidence type="ECO:0000313" key="2">
    <source>
        <dbReference type="EMBL" id="MBU2691155.1"/>
    </source>
</evidence>
<keyword evidence="1" id="KW-0732">Signal</keyword>
<dbReference type="EMBL" id="JAHJDP010000046">
    <property type="protein sequence ID" value="MBU2691155.1"/>
    <property type="molecule type" value="Genomic_DNA"/>
</dbReference>
<organism evidence="2 3">
    <name type="scientific">Eiseniibacteriota bacterium</name>
    <dbReference type="NCBI Taxonomy" id="2212470"/>
    <lineage>
        <taxon>Bacteria</taxon>
        <taxon>Candidatus Eiseniibacteriota</taxon>
    </lineage>
</organism>
<dbReference type="Pfam" id="PF17957">
    <property type="entry name" value="Big_7"/>
    <property type="match status" value="1"/>
</dbReference>
<dbReference type="InterPro" id="IPR013783">
    <property type="entry name" value="Ig-like_fold"/>
</dbReference>
<dbReference type="Proteomes" id="UP000777784">
    <property type="component" value="Unassembled WGS sequence"/>
</dbReference>
<evidence type="ECO:0000256" key="1">
    <source>
        <dbReference type="SAM" id="SignalP"/>
    </source>
</evidence>
<evidence type="ECO:0008006" key="4">
    <source>
        <dbReference type="Google" id="ProtNLM"/>
    </source>
</evidence>
<evidence type="ECO:0000313" key="3">
    <source>
        <dbReference type="Proteomes" id="UP000777784"/>
    </source>
</evidence>
<dbReference type="AlphaFoldDB" id="A0A948RUK3"/>
<gene>
    <name evidence="2" type="ORF">KJ970_09510</name>
</gene>
<sequence length="498" mass="51772">MSRKLIFTSMLAAICLVSCGDGDSGTQPTVDTTDPAVTILQPVTGATVPAGNVIISAQATDNEEIAKVEFYVDGSKIGEDASGAANIYVYTWDATGLANGSAHTLRARALDTSGNGADASVMVTICPCPTGPTYHAQNIDANETWRACCNPHIVTESIGIENGATLTIQPGCIVRIEADKGFVCGWGGAGDGALIAVGKPDSTILFTSNESPAAPGDWFGFTFHDATLPTTRFSYCTIEYAGRDGEQALLLDFGAVVKMDHSTIQHSAGKGIAFSQQGSHMAAFTNNTITGCADYPLEVEPEYVRELGAGNSFTGNAAGKNAITVYYGIVETSGTWRHHGVPYRVPEGHGVGIGSQTGTAVVTIEPGTVIQFGLDAYLHVGYTISAGLIAEGTVANPITFTSEQANPQPGDWRHIYISGASVDAQCRLKHCVIEYGGGVVGALESIAIEDALPSITDCEINHSAGYGISLGGGEYPDPATLEGSNSFTGNAGDNVHIF</sequence>
<protein>
    <recommendedName>
        <fullName evidence="4">Right-handed parallel beta-helix repeat-containing protein</fullName>
    </recommendedName>
</protein>